<keyword evidence="8" id="KW-0811">Translocation</keyword>
<accession>A0A0H2RE48</accession>
<evidence type="ECO:0000256" key="11">
    <source>
        <dbReference type="PROSITE-ProRule" id="PRU00221"/>
    </source>
</evidence>
<dbReference type="OrthoDB" id="5566198at2759"/>
<gene>
    <name evidence="13" type="ORF">SCHPADRAFT_916497</name>
</gene>
<dbReference type="GO" id="GO:0051028">
    <property type="term" value="P:mRNA transport"/>
    <property type="evidence" value="ECO:0007669"/>
    <property type="project" value="UniProtKB-KW"/>
</dbReference>
<keyword evidence="7" id="KW-0653">Protein transport</keyword>
<dbReference type="Pfam" id="PF00400">
    <property type="entry name" value="WD40"/>
    <property type="match status" value="4"/>
</dbReference>
<dbReference type="GO" id="GO:0005198">
    <property type="term" value="F:structural molecule activity"/>
    <property type="evidence" value="ECO:0007669"/>
    <property type="project" value="InterPro"/>
</dbReference>
<evidence type="ECO:0000256" key="3">
    <source>
        <dbReference type="ARBA" id="ARBA00022448"/>
    </source>
</evidence>
<dbReference type="Gene3D" id="2.130.10.10">
    <property type="entry name" value="YVTN repeat-like/Quinoprotein amine dehydrogenase"/>
    <property type="match status" value="1"/>
</dbReference>
<sequence>MIQTALIRNAHQDLVADAAYDMYGLYLATCGLDQRIKVWSLEESSGTWNLEDEWKAHDAAISKIDWAHAEFGQIIATSSFDRTVRIWEQVQFTQEANGNGGASSSTSSGPNATCRWAERAVLTEAKGSVRAVQFAPHHFGLKLASISTDNLLRIYECLEQPSLTSWQLADEVDVLALPTSAPRTSSLSQSIATTTPTQTSLTLDGTSTTSLTASLLAAQQQQQQSQAPQQNRPGAGVREADGGWCIAWCKDRYWGEVIAVGSGTSGVIRIIQFSPHRRPQTLLALEATGSNSFSSGISNSLGRSGGSRSGAAGLAGGSGFASSKDDDEHNTAYSVTSVAWAPSCGRSFHLIATGSRDGKVRIWKVKPPPPSANSSGFDDQDASMDTLEERWNASLVGEFDDHKTHVGRVEWNITGTVLASSGNDGRVRLWKQTVGGIWRSAGHVSVEQADPSLPGDVDMAENTGVE</sequence>
<dbReference type="GO" id="GO:1904263">
    <property type="term" value="P:positive regulation of TORC1 signaling"/>
    <property type="evidence" value="ECO:0007669"/>
    <property type="project" value="TreeGrafter"/>
</dbReference>
<comment type="similarity">
    <text evidence="2">Belongs to the WD repeat SEC13 family.</text>
</comment>
<dbReference type="GO" id="GO:0035859">
    <property type="term" value="C:Seh1-associated complex"/>
    <property type="evidence" value="ECO:0007669"/>
    <property type="project" value="TreeGrafter"/>
</dbReference>
<feature type="region of interest" description="Disordered" evidence="12">
    <location>
        <begin position="185"/>
        <end position="204"/>
    </location>
</feature>
<reference evidence="13 14" key="1">
    <citation type="submission" date="2015-04" db="EMBL/GenBank/DDBJ databases">
        <title>Complete genome sequence of Schizopora paradoxa KUC8140, a cosmopolitan wood degrader in East Asia.</title>
        <authorList>
            <consortium name="DOE Joint Genome Institute"/>
            <person name="Min B."/>
            <person name="Park H."/>
            <person name="Jang Y."/>
            <person name="Kim J.-J."/>
            <person name="Kim K.H."/>
            <person name="Pangilinan J."/>
            <person name="Lipzen A."/>
            <person name="Riley R."/>
            <person name="Grigoriev I.V."/>
            <person name="Spatafora J.W."/>
            <person name="Choi I.-G."/>
        </authorList>
    </citation>
    <scope>NUCLEOTIDE SEQUENCE [LARGE SCALE GENOMIC DNA]</scope>
    <source>
        <strain evidence="13 14">KUC8140</strain>
    </source>
</reference>
<dbReference type="GO" id="GO:0015031">
    <property type="term" value="P:protein transport"/>
    <property type="evidence" value="ECO:0007669"/>
    <property type="project" value="UniProtKB-KW"/>
</dbReference>
<evidence type="ECO:0000256" key="1">
    <source>
        <dbReference type="ARBA" id="ARBA00004567"/>
    </source>
</evidence>
<dbReference type="SUPFAM" id="SSF50978">
    <property type="entry name" value="WD40 repeat-like"/>
    <property type="match status" value="1"/>
</dbReference>
<feature type="region of interest" description="Disordered" evidence="12">
    <location>
        <begin position="217"/>
        <end position="236"/>
    </location>
</feature>
<dbReference type="PRINTS" id="PR00320">
    <property type="entry name" value="GPROTEINBRPT"/>
</dbReference>
<dbReference type="InParanoid" id="A0A0H2RE48"/>
<dbReference type="EMBL" id="KQ086037">
    <property type="protein sequence ID" value="KLO10054.1"/>
    <property type="molecule type" value="Genomic_DNA"/>
</dbReference>
<feature type="compositionally biased region" description="Low complexity" evidence="12">
    <location>
        <begin position="193"/>
        <end position="204"/>
    </location>
</feature>
<dbReference type="InterPro" id="IPR036322">
    <property type="entry name" value="WD40_repeat_dom_sf"/>
</dbReference>
<evidence type="ECO:0000313" key="13">
    <source>
        <dbReference type="EMBL" id="KLO10054.1"/>
    </source>
</evidence>
<feature type="repeat" description="WD" evidence="11">
    <location>
        <begin position="335"/>
        <end position="366"/>
    </location>
</feature>
<dbReference type="InterPro" id="IPR015943">
    <property type="entry name" value="WD40/YVTN_repeat-like_dom_sf"/>
</dbReference>
<dbReference type="Proteomes" id="UP000053477">
    <property type="component" value="Unassembled WGS sequence"/>
</dbReference>
<keyword evidence="3" id="KW-0813">Transport</keyword>
<feature type="repeat" description="WD" evidence="11">
    <location>
        <begin position="54"/>
        <end position="88"/>
    </location>
</feature>
<protein>
    <submittedName>
        <fullName evidence="13">WD40 repeat-like protein</fullName>
    </submittedName>
</protein>
<feature type="region of interest" description="Disordered" evidence="12">
    <location>
        <begin position="298"/>
        <end position="327"/>
    </location>
</feature>
<keyword evidence="5" id="KW-0677">Repeat</keyword>
<keyword evidence="9" id="KW-0906">Nuclear pore complex</keyword>
<evidence type="ECO:0000313" key="14">
    <source>
        <dbReference type="Proteomes" id="UP000053477"/>
    </source>
</evidence>
<evidence type="ECO:0000256" key="6">
    <source>
        <dbReference type="ARBA" id="ARBA00022816"/>
    </source>
</evidence>
<evidence type="ECO:0000256" key="12">
    <source>
        <dbReference type="SAM" id="MobiDB-lite"/>
    </source>
</evidence>
<feature type="repeat" description="WD" evidence="11">
    <location>
        <begin position="8"/>
        <end position="49"/>
    </location>
</feature>
<dbReference type="STRING" id="27342.A0A0H2RE48"/>
<dbReference type="SMART" id="SM00320">
    <property type="entry name" value="WD40"/>
    <property type="match status" value="5"/>
</dbReference>
<evidence type="ECO:0000256" key="5">
    <source>
        <dbReference type="ARBA" id="ARBA00022737"/>
    </source>
</evidence>
<proteinExistence type="inferred from homology"/>
<dbReference type="AlphaFoldDB" id="A0A0H2RE48"/>
<dbReference type="InterPro" id="IPR020472">
    <property type="entry name" value="WD40_PAC1"/>
</dbReference>
<evidence type="ECO:0000256" key="9">
    <source>
        <dbReference type="ARBA" id="ARBA00023132"/>
    </source>
</evidence>
<evidence type="ECO:0000256" key="4">
    <source>
        <dbReference type="ARBA" id="ARBA00022574"/>
    </source>
</evidence>
<evidence type="ECO:0000256" key="7">
    <source>
        <dbReference type="ARBA" id="ARBA00022927"/>
    </source>
</evidence>
<name>A0A0H2RE48_9AGAM</name>
<dbReference type="GO" id="GO:0034198">
    <property type="term" value="P:cellular response to amino acid starvation"/>
    <property type="evidence" value="ECO:0007669"/>
    <property type="project" value="TreeGrafter"/>
</dbReference>
<evidence type="ECO:0000256" key="2">
    <source>
        <dbReference type="ARBA" id="ARBA00010102"/>
    </source>
</evidence>
<comment type="subcellular location">
    <subcellularLocation>
        <location evidence="1">Nucleus</location>
        <location evidence="1">Nuclear pore complex</location>
    </subcellularLocation>
</comment>
<dbReference type="InterPro" id="IPR037363">
    <property type="entry name" value="Sec13/Seh1_fam"/>
</dbReference>
<dbReference type="PROSITE" id="PS50294">
    <property type="entry name" value="WD_REPEATS_REGION"/>
    <property type="match status" value="2"/>
</dbReference>
<feature type="repeat" description="WD" evidence="11">
    <location>
        <begin position="399"/>
        <end position="431"/>
    </location>
</feature>
<feature type="compositionally biased region" description="Gly residues" evidence="12">
    <location>
        <begin position="303"/>
        <end position="319"/>
    </location>
</feature>
<dbReference type="PANTHER" id="PTHR11024:SF3">
    <property type="entry name" value="NUCLEOPORIN SEH1"/>
    <property type="match status" value="1"/>
</dbReference>
<evidence type="ECO:0000256" key="10">
    <source>
        <dbReference type="ARBA" id="ARBA00023242"/>
    </source>
</evidence>
<dbReference type="InterPro" id="IPR001680">
    <property type="entry name" value="WD40_rpt"/>
</dbReference>
<keyword evidence="10" id="KW-0539">Nucleus</keyword>
<dbReference type="PANTHER" id="PTHR11024">
    <property type="entry name" value="NUCLEAR PORE COMPLEX PROTEIN SEC13 / SEH1 FAMILY MEMBER"/>
    <property type="match status" value="1"/>
</dbReference>
<evidence type="ECO:0000256" key="8">
    <source>
        <dbReference type="ARBA" id="ARBA00023010"/>
    </source>
</evidence>
<keyword evidence="14" id="KW-1185">Reference proteome</keyword>
<organism evidence="13 14">
    <name type="scientific">Schizopora paradoxa</name>
    <dbReference type="NCBI Taxonomy" id="27342"/>
    <lineage>
        <taxon>Eukaryota</taxon>
        <taxon>Fungi</taxon>
        <taxon>Dikarya</taxon>
        <taxon>Basidiomycota</taxon>
        <taxon>Agaricomycotina</taxon>
        <taxon>Agaricomycetes</taxon>
        <taxon>Hymenochaetales</taxon>
        <taxon>Schizoporaceae</taxon>
        <taxon>Schizopora</taxon>
    </lineage>
</organism>
<keyword evidence="6" id="KW-0509">mRNA transport</keyword>
<keyword evidence="4 11" id="KW-0853">WD repeat</keyword>
<dbReference type="FunCoup" id="A0A0H2RE48">
    <property type="interactions" value="725"/>
</dbReference>
<feature type="compositionally biased region" description="Low complexity" evidence="12">
    <location>
        <begin position="217"/>
        <end position="230"/>
    </location>
</feature>
<dbReference type="GO" id="GO:0031080">
    <property type="term" value="C:nuclear pore outer ring"/>
    <property type="evidence" value="ECO:0007669"/>
    <property type="project" value="TreeGrafter"/>
</dbReference>
<dbReference type="PROSITE" id="PS50082">
    <property type="entry name" value="WD_REPEATS_2"/>
    <property type="match status" value="4"/>
</dbReference>